<dbReference type="EMBL" id="BGZK01001076">
    <property type="protein sequence ID" value="GBP70499.1"/>
    <property type="molecule type" value="Genomic_DNA"/>
</dbReference>
<keyword evidence="3" id="KW-1185">Reference proteome</keyword>
<gene>
    <name evidence="2" type="ORF">EVAR_56166_1</name>
</gene>
<sequence>MELRLEAHIPLTNSSDVFQICSSTSGIVKYDITEIDQMQKESSFIKQLARLVSSAFALRRVDRGLRGEAQANGSSQDPTSSLVVQNRLAFPVSQERLLSLRARLSVPSIVFSAFAGAHVDEGSVSATRRRRPGRKLSRDPPGPALIAAPPARAAPPYYCRFISR</sequence>
<evidence type="ECO:0000256" key="1">
    <source>
        <dbReference type="SAM" id="MobiDB-lite"/>
    </source>
</evidence>
<reference evidence="2 3" key="1">
    <citation type="journal article" date="2019" name="Commun. Biol.">
        <title>The bagworm genome reveals a unique fibroin gene that provides high tensile strength.</title>
        <authorList>
            <person name="Kono N."/>
            <person name="Nakamura H."/>
            <person name="Ohtoshi R."/>
            <person name="Tomita M."/>
            <person name="Numata K."/>
            <person name="Arakawa K."/>
        </authorList>
    </citation>
    <scope>NUCLEOTIDE SEQUENCE [LARGE SCALE GENOMIC DNA]</scope>
</reference>
<feature type="region of interest" description="Disordered" evidence="1">
    <location>
        <begin position="125"/>
        <end position="147"/>
    </location>
</feature>
<dbReference type="AlphaFoldDB" id="A0A4C1Y7F0"/>
<evidence type="ECO:0000313" key="2">
    <source>
        <dbReference type="EMBL" id="GBP70499.1"/>
    </source>
</evidence>
<dbReference type="Proteomes" id="UP000299102">
    <property type="component" value="Unassembled WGS sequence"/>
</dbReference>
<evidence type="ECO:0000313" key="3">
    <source>
        <dbReference type="Proteomes" id="UP000299102"/>
    </source>
</evidence>
<accession>A0A4C1Y7F0</accession>
<organism evidence="2 3">
    <name type="scientific">Eumeta variegata</name>
    <name type="common">Bagworm moth</name>
    <name type="synonym">Eumeta japonica</name>
    <dbReference type="NCBI Taxonomy" id="151549"/>
    <lineage>
        <taxon>Eukaryota</taxon>
        <taxon>Metazoa</taxon>
        <taxon>Ecdysozoa</taxon>
        <taxon>Arthropoda</taxon>
        <taxon>Hexapoda</taxon>
        <taxon>Insecta</taxon>
        <taxon>Pterygota</taxon>
        <taxon>Neoptera</taxon>
        <taxon>Endopterygota</taxon>
        <taxon>Lepidoptera</taxon>
        <taxon>Glossata</taxon>
        <taxon>Ditrysia</taxon>
        <taxon>Tineoidea</taxon>
        <taxon>Psychidae</taxon>
        <taxon>Oiketicinae</taxon>
        <taxon>Eumeta</taxon>
    </lineage>
</organism>
<name>A0A4C1Y7F0_EUMVA</name>
<proteinExistence type="predicted"/>
<comment type="caution">
    <text evidence="2">The sequence shown here is derived from an EMBL/GenBank/DDBJ whole genome shotgun (WGS) entry which is preliminary data.</text>
</comment>
<protein>
    <submittedName>
        <fullName evidence="2">Uncharacterized protein</fullName>
    </submittedName>
</protein>